<dbReference type="SMART" id="SM00950">
    <property type="entry name" value="Piwi"/>
    <property type="match status" value="1"/>
</dbReference>
<dbReference type="Pfam" id="PF02171">
    <property type="entry name" value="Piwi"/>
    <property type="match status" value="1"/>
</dbReference>
<organism evidence="2 3">
    <name type="scientific">Cordylochernes scorpioides</name>
    <dbReference type="NCBI Taxonomy" id="51811"/>
    <lineage>
        <taxon>Eukaryota</taxon>
        <taxon>Metazoa</taxon>
        <taxon>Ecdysozoa</taxon>
        <taxon>Arthropoda</taxon>
        <taxon>Chelicerata</taxon>
        <taxon>Arachnida</taxon>
        <taxon>Pseudoscorpiones</taxon>
        <taxon>Cheliferoidea</taxon>
        <taxon>Chernetidae</taxon>
        <taxon>Cordylochernes</taxon>
    </lineage>
</organism>
<accession>A0ABY6K021</accession>
<dbReference type="EMBL" id="CP092863">
    <property type="protein sequence ID" value="UYV61644.1"/>
    <property type="molecule type" value="Genomic_DNA"/>
</dbReference>
<dbReference type="PROSITE" id="PS50822">
    <property type="entry name" value="PIWI"/>
    <property type="match status" value="1"/>
</dbReference>
<proteinExistence type="predicted"/>
<sequence length="246" mass="28354">MLEVWASTLSQQLVGSMDAHPSRYGATVCVQRRRQETIENLSNMVKELLIQFYRSTKFKPNRIIFYRDGISEGQFSMILAYELIAIREACLKLEADYKPGITFIAVQKRHHTRLFCADKKDQSGNGSNIPAGTTVDVGITHPTEFDFYLCSHPGVQKQYCYHCYLLSEDGYLKTFPLPCTMDDNQFSSDEIQCLTYQLCHTYVRCTRSVSIPAPAYYAHLVAVRARCHIVDKEQDRLHNFHEFMLL</sequence>
<feature type="domain" description="Piwi" evidence="1">
    <location>
        <begin position="13"/>
        <end position="230"/>
    </location>
</feature>
<evidence type="ECO:0000313" key="2">
    <source>
        <dbReference type="EMBL" id="UYV61644.1"/>
    </source>
</evidence>
<evidence type="ECO:0000313" key="3">
    <source>
        <dbReference type="Proteomes" id="UP001235939"/>
    </source>
</evidence>
<reference evidence="2 3" key="1">
    <citation type="submission" date="2022-01" db="EMBL/GenBank/DDBJ databases">
        <title>A chromosomal length assembly of Cordylochernes scorpioides.</title>
        <authorList>
            <person name="Zeh D."/>
            <person name="Zeh J."/>
        </authorList>
    </citation>
    <scope>NUCLEOTIDE SEQUENCE [LARGE SCALE GENOMIC DNA]</scope>
    <source>
        <strain evidence="2">IN4F17</strain>
        <tissue evidence="2">Whole Body</tissue>
    </source>
</reference>
<evidence type="ECO:0000259" key="1">
    <source>
        <dbReference type="PROSITE" id="PS50822"/>
    </source>
</evidence>
<keyword evidence="3" id="KW-1185">Reference proteome</keyword>
<name>A0ABY6K021_9ARAC</name>
<dbReference type="Proteomes" id="UP001235939">
    <property type="component" value="Chromosome 01"/>
</dbReference>
<dbReference type="InterPro" id="IPR003165">
    <property type="entry name" value="Piwi"/>
</dbReference>
<protein>
    <submittedName>
        <fullName evidence="2">AGO1</fullName>
    </submittedName>
</protein>
<dbReference type="InterPro" id="IPR012337">
    <property type="entry name" value="RNaseH-like_sf"/>
</dbReference>
<dbReference type="InterPro" id="IPR036397">
    <property type="entry name" value="RNaseH_sf"/>
</dbReference>
<dbReference type="PANTHER" id="PTHR22891">
    <property type="entry name" value="EUKARYOTIC TRANSLATION INITIATION FACTOR 2C"/>
    <property type="match status" value="1"/>
</dbReference>
<dbReference type="Gene3D" id="3.30.420.10">
    <property type="entry name" value="Ribonuclease H-like superfamily/Ribonuclease H"/>
    <property type="match status" value="1"/>
</dbReference>
<dbReference type="SUPFAM" id="SSF53098">
    <property type="entry name" value="Ribonuclease H-like"/>
    <property type="match status" value="1"/>
</dbReference>
<gene>
    <name evidence="2" type="ORF">LAZ67_1005720</name>
</gene>